<proteinExistence type="predicted"/>
<evidence type="ECO:0000313" key="2">
    <source>
        <dbReference type="Proteomes" id="UP001057402"/>
    </source>
</evidence>
<evidence type="ECO:0000313" key="1">
    <source>
        <dbReference type="EMBL" id="KAI4312252.1"/>
    </source>
</evidence>
<protein>
    <submittedName>
        <fullName evidence="1">Uncharacterized protein</fullName>
    </submittedName>
</protein>
<reference evidence="2" key="1">
    <citation type="journal article" date="2023" name="Front. Plant Sci.">
        <title>Chromosomal-level genome assembly of Melastoma candidum provides insights into trichome evolution.</title>
        <authorList>
            <person name="Zhong Y."/>
            <person name="Wu W."/>
            <person name="Sun C."/>
            <person name="Zou P."/>
            <person name="Liu Y."/>
            <person name="Dai S."/>
            <person name="Zhou R."/>
        </authorList>
    </citation>
    <scope>NUCLEOTIDE SEQUENCE [LARGE SCALE GENOMIC DNA]</scope>
</reference>
<gene>
    <name evidence="1" type="ORF">MLD38_037083</name>
</gene>
<sequence>MMAGPKEGDPGERRRDGEKGLNGSCWSVTQRQLDSLLFRCTAGDDICSKRMTSLSFCTKVLISQTEIPVYIIPRL</sequence>
<dbReference type="Proteomes" id="UP001057402">
    <property type="component" value="Chromosome 11"/>
</dbReference>
<name>A0ACB9LMV9_9MYRT</name>
<dbReference type="EMBL" id="CM042890">
    <property type="protein sequence ID" value="KAI4312252.1"/>
    <property type="molecule type" value="Genomic_DNA"/>
</dbReference>
<organism evidence="1 2">
    <name type="scientific">Melastoma candidum</name>
    <dbReference type="NCBI Taxonomy" id="119954"/>
    <lineage>
        <taxon>Eukaryota</taxon>
        <taxon>Viridiplantae</taxon>
        <taxon>Streptophyta</taxon>
        <taxon>Embryophyta</taxon>
        <taxon>Tracheophyta</taxon>
        <taxon>Spermatophyta</taxon>
        <taxon>Magnoliopsida</taxon>
        <taxon>eudicotyledons</taxon>
        <taxon>Gunneridae</taxon>
        <taxon>Pentapetalae</taxon>
        <taxon>rosids</taxon>
        <taxon>malvids</taxon>
        <taxon>Myrtales</taxon>
        <taxon>Melastomataceae</taxon>
        <taxon>Melastomatoideae</taxon>
        <taxon>Melastomateae</taxon>
        <taxon>Melastoma</taxon>
    </lineage>
</organism>
<keyword evidence="2" id="KW-1185">Reference proteome</keyword>
<comment type="caution">
    <text evidence="1">The sequence shown here is derived from an EMBL/GenBank/DDBJ whole genome shotgun (WGS) entry which is preliminary data.</text>
</comment>
<accession>A0ACB9LMV9</accession>